<evidence type="ECO:0000256" key="13">
    <source>
        <dbReference type="ARBA" id="ARBA00023136"/>
    </source>
</evidence>
<dbReference type="InterPro" id="IPR005467">
    <property type="entry name" value="His_kinase_dom"/>
</dbReference>
<evidence type="ECO:0000256" key="8">
    <source>
        <dbReference type="ARBA" id="ARBA00022741"/>
    </source>
</evidence>
<dbReference type="InterPro" id="IPR029151">
    <property type="entry name" value="Sensor-like_sf"/>
</dbReference>
<keyword evidence="4" id="KW-1003">Cell membrane</keyword>
<dbReference type="InterPro" id="IPR016120">
    <property type="entry name" value="Sig_transdc_His_kin_SpoOB"/>
</dbReference>
<keyword evidence="13 15" id="KW-0472">Membrane</keyword>
<keyword evidence="5" id="KW-0597">Phosphoprotein</keyword>
<dbReference type="EC" id="2.7.13.3" evidence="3"/>
<evidence type="ECO:0000256" key="9">
    <source>
        <dbReference type="ARBA" id="ARBA00022777"/>
    </source>
</evidence>
<reference evidence="17 18" key="1">
    <citation type="journal article" date="2019" name="Int. J. Syst. Evol. Microbiol.">
        <title>The Global Catalogue of Microorganisms (GCM) 10K type strain sequencing project: providing services to taxonomists for standard genome sequencing and annotation.</title>
        <authorList>
            <consortium name="The Broad Institute Genomics Platform"/>
            <consortium name="The Broad Institute Genome Sequencing Center for Infectious Disease"/>
            <person name="Wu L."/>
            <person name="Ma J."/>
        </authorList>
    </citation>
    <scope>NUCLEOTIDE SEQUENCE [LARGE SCALE GENOMIC DNA]</scope>
    <source>
        <strain evidence="17 18">JCM 14545</strain>
    </source>
</reference>
<keyword evidence="9 17" id="KW-0418">Kinase</keyword>
<keyword evidence="12" id="KW-0902">Two-component regulatory system</keyword>
<feature type="transmembrane region" description="Helical" evidence="15">
    <location>
        <begin position="174"/>
        <end position="196"/>
    </location>
</feature>
<keyword evidence="6" id="KW-0808">Transferase</keyword>
<comment type="caution">
    <text evidence="17">The sequence shown here is derived from an EMBL/GenBank/DDBJ whole genome shotgun (WGS) entry which is preliminary data.</text>
</comment>
<protein>
    <recommendedName>
        <fullName evidence="14">Sensor-like histidine kinase SenX3</fullName>
        <ecNumber evidence="3">2.7.13.3</ecNumber>
    </recommendedName>
</protein>
<dbReference type="GO" id="GO:0016301">
    <property type="term" value="F:kinase activity"/>
    <property type="evidence" value="ECO:0007669"/>
    <property type="project" value="UniProtKB-KW"/>
</dbReference>
<feature type="domain" description="Histidine kinase" evidence="16">
    <location>
        <begin position="336"/>
        <end position="531"/>
    </location>
</feature>
<dbReference type="InterPro" id="IPR004358">
    <property type="entry name" value="Sig_transdc_His_kin-like_C"/>
</dbReference>
<dbReference type="InterPro" id="IPR033463">
    <property type="entry name" value="sCache_3"/>
</dbReference>
<dbReference type="InterPro" id="IPR003594">
    <property type="entry name" value="HATPase_dom"/>
</dbReference>
<keyword evidence="8" id="KW-0547">Nucleotide-binding</keyword>
<dbReference type="PROSITE" id="PS50109">
    <property type="entry name" value="HIS_KIN"/>
    <property type="match status" value="1"/>
</dbReference>
<evidence type="ECO:0000256" key="3">
    <source>
        <dbReference type="ARBA" id="ARBA00012438"/>
    </source>
</evidence>
<dbReference type="PANTHER" id="PTHR42878">
    <property type="entry name" value="TWO-COMPONENT HISTIDINE KINASE"/>
    <property type="match status" value="1"/>
</dbReference>
<evidence type="ECO:0000256" key="4">
    <source>
        <dbReference type="ARBA" id="ARBA00022475"/>
    </source>
</evidence>
<dbReference type="InterPro" id="IPR036890">
    <property type="entry name" value="HATPase_C_sf"/>
</dbReference>
<evidence type="ECO:0000256" key="6">
    <source>
        <dbReference type="ARBA" id="ARBA00022679"/>
    </source>
</evidence>
<dbReference type="Pfam" id="PF14689">
    <property type="entry name" value="SPOB_a"/>
    <property type="match status" value="1"/>
</dbReference>
<keyword evidence="11 15" id="KW-1133">Transmembrane helix</keyword>
<keyword evidence="7 15" id="KW-0812">Transmembrane</keyword>
<dbReference type="InterPro" id="IPR035965">
    <property type="entry name" value="PAS-like_dom_sf"/>
</dbReference>
<dbReference type="CDD" id="cd00130">
    <property type="entry name" value="PAS"/>
    <property type="match status" value="1"/>
</dbReference>
<dbReference type="EMBL" id="BAAANN010000007">
    <property type="protein sequence ID" value="GAA1952680.1"/>
    <property type="molecule type" value="Genomic_DNA"/>
</dbReference>
<dbReference type="SUPFAM" id="SSF55890">
    <property type="entry name" value="Sporulation response regulatory protein Spo0B"/>
    <property type="match status" value="1"/>
</dbReference>
<evidence type="ECO:0000256" key="7">
    <source>
        <dbReference type="ARBA" id="ARBA00022692"/>
    </source>
</evidence>
<dbReference type="Gene3D" id="3.30.565.10">
    <property type="entry name" value="Histidine kinase-like ATPase, C-terminal domain"/>
    <property type="match status" value="1"/>
</dbReference>
<organism evidence="17 18">
    <name type="scientific">Amycolatopsis minnesotensis</name>
    <dbReference type="NCBI Taxonomy" id="337894"/>
    <lineage>
        <taxon>Bacteria</taxon>
        <taxon>Bacillati</taxon>
        <taxon>Actinomycetota</taxon>
        <taxon>Actinomycetes</taxon>
        <taxon>Pseudonocardiales</taxon>
        <taxon>Pseudonocardiaceae</taxon>
        <taxon>Amycolatopsis</taxon>
    </lineage>
</organism>
<keyword evidence="18" id="KW-1185">Reference proteome</keyword>
<comment type="subcellular location">
    <subcellularLocation>
        <location evidence="2">Cell membrane</location>
        <topology evidence="2">Multi-pass membrane protein</topology>
    </subcellularLocation>
</comment>
<dbReference type="SUPFAM" id="SSF55785">
    <property type="entry name" value="PYP-like sensor domain (PAS domain)"/>
    <property type="match status" value="1"/>
</dbReference>
<evidence type="ECO:0000256" key="15">
    <source>
        <dbReference type="SAM" id="Phobius"/>
    </source>
</evidence>
<dbReference type="SUPFAM" id="SSF103190">
    <property type="entry name" value="Sensory domain-like"/>
    <property type="match status" value="1"/>
</dbReference>
<dbReference type="RefSeq" id="WP_344416408.1">
    <property type="nucleotide sequence ID" value="NZ_BAAANN010000007.1"/>
</dbReference>
<dbReference type="InterPro" id="IPR000014">
    <property type="entry name" value="PAS"/>
</dbReference>
<dbReference type="PRINTS" id="PR00344">
    <property type="entry name" value="BCTRLSENSOR"/>
</dbReference>
<dbReference type="Proteomes" id="UP001501116">
    <property type="component" value="Unassembled WGS sequence"/>
</dbReference>
<evidence type="ECO:0000256" key="1">
    <source>
        <dbReference type="ARBA" id="ARBA00000085"/>
    </source>
</evidence>
<evidence type="ECO:0000256" key="5">
    <source>
        <dbReference type="ARBA" id="ARBA00022553"/>
    </source>
</evidence>
<dbReference type="Gene3D" id="3.30.450.20">
    <property type="entry name" value="PAS domain"/>
    <property type="match status" value="2"/>
</dbReference>
<evidence type="ECO:0000313" key="17">
    <source>
        <dbReference type="EMBL" id="GAA1952680.1"/>
    </source>
</evidence>
<evidence type="ECO:0000256" key="11">
    <source>
        <dbReference type="ARBA" id="ARBA00022989"/>
    </source>
</evidence>
<dbReference type="SUPFAM" id="SSF55874">
    <property type="entry name" value="ATPase domain of HSP90 chaperone/DNA topoisomerase II/histidine kinase"/>
    <property type="match status" value="1"/>
</dbReference>
<dbReference type="Gene3D" id="1.10.287.130">
    <property type="match status" value="1"/>
</dbReference>
<comment type="catalytic activity">
    <reaction evidence="1">
        <text>ATP + protein L-histidine = ADP + protein N-phospho-L-histidine.</text>
        <dbReference type="EC" id="2.7.13.3"/>
    </reaction>
</comment>
<feature type="transmembrane region" description="Helical" evidence="15">
    <location>
        <begin position="16"/>
        <end position="39"/>
    </location>
</feature>
<dbReference type="Pfam" id="PF17203">
    <property type="entry name" value="sCache_3_2"/>
    <property type="match status" value="1"/>
</dbReference>
<evidence type="ECO:0000256" key="14">
    <source>
        <dbReference type="ARBA" id="ARBA00039401"/>
    </source>
</evidence>
<dbReference type="SMART" id="SM00387">
    <property type="entry name" value="HATPase_c"/>
    <property type="match status" value="1"/>
</dbReference>
<dbReference type="InterPro" id="IPR039506">
    <property type="entry name" value="SPOB_a"/>
</dbReference>
<keyword evidence="10" id="KW-0067">ATP-binding</keyword>
<name>A0ABN2QHT8_9PSEU</name>
<dbReference type="Pfam" id="PF02518">
    <property type="entry name" value="HATPase_c"/>
    <property type="match status" value="1"/>
</dbReference>
<evidence type="ECO:0000256" key="10">
    <source>
        <dbReference type="ARBA" id="ARBA00022840"/>
    </source>
</evidence>
<gene>
    <name evidence="17" type="ORF">GCM10009754_22210</name>
</gene>
<proteinExistence type="predicted"/>
<evidence type="ECO:0000256" key="2">
    <source>
        <dbReference type="ARBA" id="ARBA00004651"/>
    </source>
</evidence>
<evidence type="ECO:0000313" key="18">
    <source>
        <dbReference type="Proteomes" id="UP001501116"/>
    </source>
</evidence>
<sequence>MAERGLFARLRFSRQILLLQVGVVVLLLVVGLALVAALLRNTLTDDYGQRALAIARSVAADQAVVADVAAKRAGGALQSHALAVRTRTDTSFVVITDDRGIRLAHPDPTQIGQPVSTDYRVPIGGGEVASAVEKGTLGLSVRSKTYVKTPGGRIVGEVSVGFETDDPTADFQHLLLVAGGFGGLALLLGIGASALLTRRLRRQTHGLEPHELTELLYEREAVLHGIGEGVLAVDGENRITVCNEEAGRLLGIALPVGADLSELDISPRLRTALADGAEVTNLLAVAGERVLVVNSRAVRHDDRELGTVLTLRDRTDFETLTRELDSVRSLTDGLRAQRHEYRNRLHTLSGLLQLGHRDEAVEYLQTLTDSVASGAGPVGETVADPYLQALLVAKTEQAVEKGVALRVSDDSWVPAATTDPIALNTVTGNLLDNALHAARMGDRRPATVEIALLAQGSELHLSVVDSGDGIPAELRETLFTEGATTKLTPGHGLGLALARQAARARGGDVWLGDPGGENSGALFVAALPGIVGGGPDGGELP</sequence>
<accession>A0ABN2QHT8</accession>
<evidence type="ECO:0000256" key="12">
    <source>
        <dbReference type="ARBA" id="ARBA00023012"/>
    </source>
</evidence>
<dbReference type="InterPro" id="IPR050351">
    <property type="entry name" value="BphY/WalK/GraS-like"/>
</dbReference>
<dbReference type="PANTHER" id="PTHR42878:SF7">
    <property type="entry name" value="SENSOR HISTIDINE KINASE GLRK"/>
    <property type="match status" value="1"/>
</dbReference>
<evidence type="ECO:0000259" key="16">
    <source>
        <dbReference type="PROSITE" id="PS50109"/>
    </source>
</evidence>